<keyword evidence="4" id="KW-0963">Cytoplasm</keyword>
<protein>
    <submittedName>
        <fullName evidence="7">Translin-associated protein X</fullName>
    </submittedName>
</protein>
<dbReference type="Gene3D" id="1.20.58.190">
    <property type="entry name" value="Translin, domain 1"/>
    <property type="match status" value="1"/>
</dbReference>
<evidence type="ECO:0000256" key="4">
    <source>
        <dbReference type="ARBA" id="ARBA00022490"/>
    </source>
</evidence>
<dbReference type="GO" id="GO:0043565">
    <property type="term" value="F:sequence-specific DNA binding"/>
    <property type="evidence" value="ECO:0007669"/>
    <property type="project" value="InterPro"/>
</dbReference>
<dbReference type="InterPro" id="IPR036081">
    <property type="entry name" value="Translin_sf"/>
</dbReference>
<dbReference type="SUPFAM" id="SSF74784">
    <property type="entry name" value="Translin"/>
    <property type="match status" value="1"/>
</dbReference>
<keyword evidence="5" id="KW-0539">Nucleus</keyword>
<dbReference type="InterPro" id="IPR002848">
    <property type="entry name" value="Translin_fam"/>
</dbReference>
<evidence type="ECO:0000256" key="1">
    <source>
        <dbReference type="ARBA" id="ARBA00004123"/>
    </source>
</evidence>
<comment type="subcellular location">
    <subcellularLocation>
        <location evidence="2">Cytoplasm</location>
    </subcellularLocation>
    <subcellularLocation>
        <location evidence="1">Nucleus</location>
    </subcellularLocation>
</comment>
<organism evidence="7">
    <name type="scientific">Phaffia rhodozyma</name>
    <name type="common">Yeast</name>
    <name type="synonym">Xanthophyllomyces dendrorhous</name>
    <dbReference type="NCBI Taxonomy" id="264483"/>
    <lineage>
        <taxon>Eukaryota</taxon>
        <taxon>Fungi</taxon>
        <taxon>Dikarya</taxon>
        <taxon>Basidiomycota</taxon>
        <taxon>Agaricomycotina</taxon>
        <taxon>Tremellomycetes</taxon>
        <taxon>Cystofilobasidiales</taxon>
        <taxon>Mrakiaceae</taxon>
        <taxon>Phaffia</taxon>
    </lineage>
</organism>
<dbReference type="EMBL" id="LN483332">
    <property type="protein sequence ID" value="CED85024.1"/>
    <property type="molecule type" value="Genomic_DNA"/>
</dbReference>
<feature type="compositionally biased region" description="Basic residues" evidence="6">
    <location>
        <begin position="303"/>
        <end position="314"/>
    </location>
</feature>
<evidence type="ECO:0000313" key="7">
    <source>
        <dbReference type="EMBL" id="CED85024.1"/>
    </source>
</evidence>
<dbReference type="Gene3D" id="1.20.58.200">
    <property type="entry name" value="Translin, domain 2"/>
    <property type="match status" value="1"/>
</dbReference>
<proteinExistence type="inferred from homology"/>
<evidence type="ECO:0000256" key="3">
    <source>
        <dbReference type="ARBA" id="ARBA00005902"/>
    </source>
</evidence>
<dbReference type="PANTHER" id="PTHR10741">
    <property type="entry name" value="TRANSLIN AND TRANSLIN ASSOCIATED PROTEIN X"/>
    <property type="match status" value="1"/>
</dbReference>
<dbReference type="Pfam" id="PF01997">
    <property type="entry name" value="Translin"/>
    <property type="match status" value="1"/>
</dbReference>
<dbReference type="AlphaFoldDB" id="A0A0F7SW69"/>
<comment type="similarity">
    <text evidence="3">Belongs to the translin family.</text>
</comment>
<dbReference type="GO" id="GO:0005737">
    <property type="term" value="C:cytoplasm"/>
    <property type="evidence" value="ECO:0007669"/>
    <property type="project" value="UniProtKB-SubCell"/>
</dbReference>
<name>A0A0F7SW69_PHARH</name>
<evidence type="ECO:0000256" key="6">
    <source>
        <dbReference type="SAM" id="MobiDB-lite"/>
    </source>
</evidence>
<dbReference type="GO" id="GO:0005634">
    <property type="term" value="C:nucleus"/>
    <property type="evidence" value="ECO:0007669"/>
    <property type="project" value="UniProtKB-SubCell"/>
</dbReference>
<sequence>MSKDLLTENTSQHVLQMFDSFRMTLDAHYDKRERIIKLSRDITAHSKKMIFLLHRLSLSDPLHTLAASTSTTSTSTSPSEPLLAVSLTTSGESISEDKYAEVFIKEREIRQLLRAQGQEGEFWRYQQNITGGLQEYIEAISLLHYLTKEGTLISIDEVQNMLKDESGKPFLPVTPADYVLGLSDLSGELMRFTLNAIAKGQHEVALKTLGFVREMKSQFDPLMSYIPYLDKKQEITDQSLRKIENAAYQISLRRQEFAGQDDILAEMIRRELDGDMEHGAGLTGGREQIGTKRKDGMDESVRGVKKTRGRGMPK</sequence>
<dbReference type="InterPro" id="IPR016068">
    <property type="entry name" value="Translin_N"/>
</dbReference>
<dbReference type="InterPro" id="IPR016069">
    <property type="entry name" value="Translin_C"/>
</dbReference>
<reference evidence="7" key="1">
    <citation type="submission" date="2014-08" db="EMBL/GenBank/DDBJ databases">
        <authorList>
            <person name="Sharma Rahul"/>
            <person name="Thines Marco"/>
        </authorList>
    </citation>
    <scope>NUCLEOTIDE SEQUENCE</scope>
</reference>
<evidence type="ECO:0000256" key="2">
    <source>
        <dbReference type="ARBA" id="ARBA00004496"/>
    </source>
</evidence>
<feature type="compositionally biased region" description="Basic and acidic residues" evidence="6">
    <location>
        <begin position="289"/>
        <end position="302"/>
    </location>
</feature>
<dbReference type="CDD" id="cd14820">
    <property type="entry name" value="TRAX"/>
    <property type="match status" value="1"/>
</dbReference>
<accession>A0A0F7SW69</accession>
<evidence type="ECO:0000256" key="5">
    <source>
        <dbReference type="ARBA" id="ARBA00023242"/>
    </source>
</evidence>
<feature type="region of interest" description="Disordered" evidence="6">
    <location>
        <begin position="276"/>
        <end position="314"/>
    </location>
</feature>